<dbReference type="Gene3D" id="3.30.1330.60">
    <property type="entry name" value="OmpA-like domain"/>
    <property type="match status" value="1"/>
</dbReference>
<dbReference type="InterPro" id="IPR006664">
    <property type="entry name" value="OMP_bac"/>
</dbReference>
<gene>
    <name evidence="7" type="ORF">EZJ19_09910</name>
</gene>
<feature type="coiled-coil region" evidence="5">
    <location>
        <begin position="22"/>
        <end position="74"/>
    </location>
</feature>
<dbReference type="PANTHER" id="PTHR30329:SF21">
    <property type="entry name" value="LIPOPROTEIN YIAD-RELATED"/>
    <property type="match status" value="1"/>
</dbReference>
<evidence type="ECO:0000259" key="6">
    <source>
        <dbReference type="PROSITE" id="PS51123"/>
    </source>
</evidence>
<evidence type="ECO:0000256" key="3">
    <source>
        <dbReference type="ARBA" id="ARBA00023237"/>
    </source>
</evidence>
<comment type="subcellular location">
    <subcellularLocation>
        <location evidence="1">Cell outer membrane</location>
    </subcellularLocation>
</comment>
<name>A0A4R1BA63_9PROT</name>
<organism evidence="7 8">
    <name type="scientific">Parasulfuritortus cantonensis</name>
    <dbReference type="NCBI Taxonomy" id="2528202"/>
    <lineage>
        <taxon>Bacteria</taxon>
        <taxon>Pseudomonadati</taxon>
        <taxon>Pseudomonadota</taxon>
        <taxon>Betaproteobacteria</taxon>
        <taxon>Nitrosomonadales</taxon>
        <taxon>Thiobacillaceae</taxon>
        <taxon>Parasulfuritortus</taxon>
    </lineage>
</organism>
<keyword evidence="3" id="KW-0998">Cell outer membrane</keyword>
<evidence type="ECO:0000256" key="2">
    <source>
        <dbReference type="ARBA" id="ARBA00023136"/>
    </source>
</evidence>
<feature type="coiled-coil region" evidence="5">
    <location>
        <begin position="156"/>
        <end position="183"/>
    </location>
</feature>
<evidence type="ECO:0000256" key="1">
    <source>
        <dbReference type="ARBA" id="ARBA00004442"/>
    </source>
</evidence>
<proteinExistence type="predicted"/>
<dbReference type="PROSITE" id="PS51123">
    <property type="entry name" value="OMPA_2"/>
    <property type="match status" value="1"/>
</dbReference>
<dbReference type="InterPro" id="IPR006665">
    <property type="entry name" value="OmpA-like"/>
</dbReference>
<accession>A0A4R1BA63</accession>
<evidence type="ECO:0000256" key="5">
    <source>
        <dbReference type="SAM" id="Coils"/>
    </source>
</evidence>
<feature type="domain" description="OmpA-like" evidence="6">
    <location>
        <begin position="188"/>
        <end position="300"/>
    </location>
</feature>
<protein>
    <recommendedName>
        <fullName evidence="6">OmpA-like domain-containing protein</fullName>
    </recommendedName>
</protein>
<keyword evidence="5" id="KW-0175">Coiled coil</keyword>
<dbReference type="Proteomes" id="UP000295443">
    <property type="component" value="Unassembled WGS sequence"/>
</dbReference>
<keyword evidence="2 4" id="KW-0472">Membrane</keyword>
<dbReference type="AlphaFoldDB" id="A0A4R1BA63"/>
<comment type="caution">
    <text evidence="7">The sequence shown here is derived from an EMBL/GenBank/DDBJ whole genome shotgun (WGS) entry which is preliminary data.</text>
</comment>
<dbReference type="InterPro" id="IPR036737">
    <property type="entry name" value="OmpA-like_sf"/>
</dbReference>
<reference evidence="7 8" key="1">
    <citation type="submission" date="2019-03" db="EMBL/GenBank/DDBJ databases">
        <title>Genome sequence of Thiobacillaceae bacterium LSR1, a sulfur-oxidizing bacterium isolated from freshwater sediment.</title>
        <authorList>
            <person name="Li S."/>
        </authorList>
    </citation>
    <scope>NUCLEOTIDE SEQUENCE [LARGE SCALE GENOMIC DNA]</scope>
    <source>
        <strain evidence="7 8">LSR1</strain>
    </source>
</reference>
<dbReference type="SUPFAM" id="SSF103088">
    <property type="entry name" value="OmpA-like"/>
    <property type="match status" value="1"/>
</dbReference>
<evidence type="ECO:0000313" key="7">
    <source>
        <dbReference type="EMBL" id="TCJ13841.1"/>
    </source>
</evidence>
<dbReference type="OrthoDB" id="9782229at2"/>
<evidence type="ECO:0000256" key="4">
    <source>
        <dbReference type="PROSITE-ProRule" id="PRU00473"/>
    </source>
</evidence>
<evidence type="ECO:0000313" key="8">
    <source>
        <dbReference type="Proteomes" id="UP000295443"/>
    </source>
</evidence>
<dbReference type="RefSeq" id="WP_131447117.1">
    <property type="nucleotide sequence ID" value="NZ_SJZB01000036.1"/>
</dbReference>
<dbReference type="GO" id="GO:0009279">
    <property type="term" value="C:cell outer membrane"/>
    <property type="evidence" value="ECO:0007669"/>
    <property type="project" value="UniProtKB-SubCell"/>
</dbReference>
<dbReference type="CDD" id="cd07185">
    <property type="entry name" value="OmpA_C-like"/>
    <property type="match status" value="1"/>
</dbReference>
<dbReference type="Pfam" id="PF00691">
    <property type="entry name" value="OmpA"/>
    <property type="match status" value="1"/>
</dbReference>
<dbReference type="InterPro" id="IPR050330">
    <property type="entry name" value="Bact_OuterMem_StrucFunc"/>
</dbReference>
<dbReference type="EMBL" id="SJZB01000036">
    <property type="protein sequence ID" value="TCJ13841.1"/>
    <property type="molecule type" value="Genomic_DNA"/>
</dbReference>
<dbReference type="PRINTS" id="PR01021">
    <property type="entry name" value="OMPADOMAIN"/>
</dbReference>
<dbReference type="Gene3D" id="1.10.287.1490">
    <property type="match status" value="1"/>
</dbReference>
<keyword evidence="8" id="KW-1185">Reference proteome</keyword>
<dbReference type="PANTHER" id="PTHR30329">
    <property type="entry name" value="STATOR ELEMENT OF FLAGELLAR MOTOR COMPLEX"/>
    <property type="match status" value="1"/>
</dbReference>
<sequence length="300" mass="32348">MSQRTNGLVALVALLQAGCASQGALTEQSQSLQGRLDRLEQAVRTSDERSQARYAALERELAGLQASVHGLDARAVQTEAALTELRAGSAASDQASGQVRDQIGAAAAANARRLTELSARLDNATAQSAAGRSGLAARLDQLEAARGASGEQNQRLAGLERRVDELAGAVRDAEAQARQEQIRLNGKEAFTVVLTEDRTLYPINSPELGRQDVGKLDDLVARLGQLGQDYHLEIQGHTDNIGTEDYNYELGKARADVVKRYLHERKAIPLSQMSVISFGAATPVDAHRNRRILIRVLVLK</sequence>